<keyword evidence="2" id="KW-1185">Reference proteome</keyword>
<reference evidence="1" key="1">
    <citation type="submission" date="2018-02" db="EMBL/GenBank/DDBJ databases">
        <title>The genomes of Aspergillus section Nigri reveals drivers in fungal speciation.</title>
        <authorList>
            <consortium name="DOE Joint Genome Institute"/>
            <person name="Vesth T.C."/>
            <person name="Nybo J."/>
            <person name="Theobald S."/>
            <person name="Brandl J."/>
            <person name="Frisvad J.C."/>
            <person name="Nielsen K.F."/>
            <person name="Lyhne E.K."/>
            <person name="Kogle M.E."/>
            <person name="Kuo A."/>
            <person name="Riley R."/>
            <person name="Clum A."/>
            <person name="Nolan M."/>
            <person name="Lipzen A."/>
            <person name="Salamov A."/>
            <person name="Henrissat B."/>
            <person name="Wiebenga A."/>
            <person name="De vries R.P."/>
            <person name="Grigoriev I.V."/>
            <person name="Mortensen U.H."/>
            <person name="Andersen M.R."/>
            <person name="Baker S.E."/>
        </authorList>
    </citation>
    <scope>NUCLEOTIDE SEQUENCE</scope>
    <source>
        <strain evidence="1">CBS 621.78</strain>
    </source>
</reference>
<protein>
    <submittedName>
        <fullName evidence="1">Uncharacterized protein</fullName>
    </submittedName>
</protein>
<accession>A0ACD1GF82</accession>
<evidence type="ECO:0000313" key="2">
    <source>
        <dbReference type="Proteomes" id="UP000249057"/>
    </source>
</evidence>
<name>A0ACD1GF82_9EURO</name>
<proteinExistence type="predicted"/>
<evidence type="ECO:0000313" key="1">
    <source>
        <dbReference type="EMBL" id="RAH47838.1"/>
    </source>
</evidence>
<gene>
    <name evidence="1" type="ORF">BO95DRAFT_70625</name>
</gene>
<organism evidence="1 2">
    <name type="scientific">Aspergillus brunneoviolaceus CBS 621.78</name>
    <dbReference type="NCBI Taxonomy" id="1450534"/>
    <lineage>
        <taxon>Eukaryota</taxon>
        <taxon>Fungi</taxon>
        <taxon>Dikarya</taxon>
        <taxon>Ascomycota</taxon>
        <taxon>Pezizomycotina</taxon>
        <taxon>Eurotiomycetes</taxon>
        <taxon>Eurotiomycetidae</taxon>
        <taxon>Eurotiales</taxon>
        <taxon>Aspergillaceae</taxon>
        <taxon>Aspergillus</taxon>
        <taxon>Aspergillus subgen. Circumdati</taxon>
    </lineage>
</organism>
<dbReference type="Proteomes" id="UP000249057">
    <property type="component" value="Unassembled WGS sequence"/>
</dbReference>
<dbReference type="EMBL" id="KZ825327">
    <property type="protein sequence ID" value="RAH47838.1"/>
    <property type="molecule type" value="Genomic_DNA"/>
</dbReference>
<sequence>MARYRRISLPFETVLNGIWDPYAWGSPLVACAQPTDPHSDPHTPISAGCPPRKLEGPAIYCVRPPPPPSSVLQVLGAKEGWGLIKVRNSWTGCDDSCQLQYSVYSRFMGSLGGGRWRSAGIRGVGGLHQSGNSAVGVAYLTFATWGSSLRNEMTVAVVSTGSTGSRLCVN</sequence>